<dbReference type="SUPFAM" id="SSF49299">
    <property type="entry name" value="PKD domain"/>
    <property type="match status" value="1"/>
</dbReference>
<dbReference type="NCBIfam" id="TIGR04183">
    <property type="entry name" value="Por_Secre_tail"/>
    <property type="match status" value="1"/>
</dbReference>
<dbReference type="EMBL" id="JAVDUU010000004">
    <property type="protein sequence ID" value="MDR6944763.1"/>
    <property type="molecule type" value="Genomic_DNA"/>
</dbReference>
<keyword evidence="1 5" id="KW-0732">Signal</keyword>
<organism evidence="8 9">
    <name type="scientific">Mucilaginibacter pocheonensis</name>
    <dbReference type="NCBI Taxonomy" id="398050"/>
    <lineage>
        <taxon>Bacteria</taxon>
        <taxon>Pseudomonadati</taxon>
        <taxon>Bacteroidota</taxon>
        <taxon>Sphingobacteriia</taxon>
        <taxon>Sphingobacteriales</taxon>
        <taxon>Sphingobacteriaceae</taxon>
        <taxon>Mucilaginibacter</taxon>
    </lineage>
</organism>
<dbReference type="InterPro" id="IPR006558">
    <property type="entry name" value="LamG-like"/>
</dbReference>
<dbReference type="Gene3D" id="2.60.120.200">
    <property type="match status" value="2"/>
</dbReference>
<keyword evidence="2" id="KW-0677">Repeat</keyword>
<evidence type="ECO:0000259" key="6">
    <source>
        <dbReference type="PROSITE" id="PS50025"/>
    </source>
</evidence>
<dbReference type="InterPro" id="IPR044023">
    <property type="entry name" value="Ig_7"/>
</dbReference>
<dbReference type="PROSITE" id="PS50093">
    <property type="entry name" value="PKD"/>
    <property type="match status" value="1"/>
</dbReference>
<feature type="signal peptide" evidence="5">
    <location>
        <begin position="1"/>
        <end position="23"/>
    </location>
</feature>
<accession>A0ABU1TH66</accession>
<evidence type="ECO:0000259" key="7">
    <source>
        <dbReference type="PROSITE" id="PS50093"/>
    </source>
</evidence>
<dbReference type="Proteomes" id="UP001247620">
    <property type="component" value="Unassembled WGS sequence"/>
</dbReference>
<keyword evidence="9" id="KW-1185">Reference proteome</keyword>
<feature type="repeat" description="NHL" evidence="4">
    <location>
        <begin position="66"/>
        <end position="100"/>
    </location>
</feature>
<feature type="chain" id="PRO_5046235455" description="Staphylococcus aureus surface protein A" evidence="5">
    <location>
        <begin position="24"/>
        <end position="1996"/>
    </location>
</feature>
<evidence type="ECO:0000256" key="5">
    <source>
        <dbReference type="SAM" id="SignalP"/>
    </source>
</evidence>
<dbReference type="InterPro" id="IPR022409">
    <property type="entry name" value="PKD/Chitinase_dom"/>
</dbReference>
<dbReference type="SMART" id="SM00089">
    <property type="entry name" value="PKD"/>
    <property type="match status" value="1"/>
</dbReference>
<dbReference type="InterPro" id="IPR035986">
    <property type="entry name" value="PKD_dom_sf"/>
</dbReference>
<dbReference type="PANTHER" id="PTHR24104">
    <property type="entry name" value="E3 UBIQUITIN-PROTEIN LIGASE NHLRC1-RELATED"/>
    <property type="match status" value="1"/>
</dbReference>
<protein>
    <recommendedName>
        <fullName evidence="10">Staphylococcus aureus surface protein A</fullName>
    </recommendedName>
</protein>
<dbReference type="CDD" id="cd00146">
    <property type="entry name" value="PKD"/>
    <property type="match status" value="1"/>
</dbReference>
<reference evidence="8 9" key="1">
    <citation type="submission" date="2023-07" db="EMBL/GenBank/DDBJ databases">
        <title>Sorghum-associated microbial communities from plants grown in Nebraska, USA.</title>
        <authorList>
            <person name="Schachtman D."/>
        </authorList>
    </citation>
    <scope>NUCLEOTIDE SEQUENCE [LARGE SCALE GENOMIC DNA]</scope>
    <source>
        <strain evidence="8 9">3262</strain>
    </source>
</reference>
<sequence>MRWRLFYFLLSIALTLFANDVFALPPTIGYSPSTNIYTVGTAITTLTPTIGNGVSAMGFGTATALTGATLNNPRGVAIDAAGNIYVTNSGNNTISKYNSSGTYLGTFGTGATMSFPKDLVFDSSGNAYVLNLGATPGTGSVYKYNSSGVYQSTILSGLNYALGITIDKSDNIYLADQGAGSVTKYNTSGTLLLSLPTANFNVPLGVAVDAAGSIYVLNNGSGNVTKYNSAGTFQSTFLSGYTSAQAITIDNAGNFYIGDNAATNTIYVYNQSGTLLTSKATTDPEGIAVDSKGVIFTSAYYANQMNKYTPTGGFFLSAALPAGLSFNSTTGAISGTPTAAMATTTYTVTAYNASGAGTGTVTITVNPTTPTGTGGSTCGAGTVTLTASGSTPSGGVYNWYAALTGGSSLGTGASFITPTITATTTYYVSYTQNGATSTPRIAVTATVNAKPVISTAPTSPTASLYLSYPFTGNANDASGNLNNGIPQNAPTLTTDRYGAASSAYSFNGSTQYIATSIPIITNPQTFSISVWFKTSSAGGKLVGFGSAQFGTSTSLLGYDRHIYMNNSGQLYFGVKPGSTYNTINTTASYADGTWHHAVVTMSSTNGASMYVDGALQASDATMTSAGAYAGYWRVAYDNLASWTSAPTNYFFSGSLDDIAVYNTELTAAQVYTLYGAGSTPICPGSTLSLQANTVSGATYSWTGPNSFTSTSQNPTIANATTANAGTYILTVTGSNGCTSQLNVTGTVNALPSTAFTATSSVNINSNATITYTGTDPSTSTYNWDFNGGTPSTGTGQGPFSVQWATSGTKTITLTVTNAAGCSSSSTQNVTVNLGTYGNYAFGESITLNTTSLGITSNLTNFPALLSIQDNNLIISNTCTDKVQNPNGPNYDFAFVSGGSELYYQVESYDQTTGTLLVWVQIPTLTYATNNTVTFYYGSKSPTVTHNTAFFANTWASNYLAVFHFNESSFTGSVTDGTAGGHTGATSGMAAADLVTGKIGTAYSFNGSSKKITTNAVSVTGPFTISAWVKLGATGLDQKVMTNQGASGGTSGGYKLGIYTTNIPESESGIAMNRSSTPNPAAFASGAWHYIQSVYTGTTLSTYVDGAQYKILTTSNNPSANANFYIGVGEGGSQLYFNGIIDEPRVSNVAKTADWLKAEYVNQNNPVTFTTVGATVTNTTNAAAIPGALTYTYKGVTGTYTDASNWDNTTAGITNQAPAFDGTATLIIPTGKSITINSNASVYGLTLSGTASVSLSANLSVGCNIYNQGTGKIDWNNLNTSKITWNGTSAAQSYNGAASAGYTHVGTMEINNSAGGTITVNSDTLDIYNELKITKGNLAVASGAIMVLKSGVSQTASVDAIPTGYSITGTIYAERYFKAGTIAANTRNYRLLSSPVNTATGAYNLGYLNTNSGGFTGVFVAGPTGPAGGFTVTNATSTAYLYKEDLPASNTAFNSGNFKGLTNIAGNTISYYTGTGSTTATTTLPVGNGYMLYYAGNNINNVTSSTALNKQYRFGGSYIDPDASTMVAVGTLNQGSIPVKLWWNSGSSTLSKAQTGYNLVGNPYASSIDWDTFSQSSSTNGIYGPGVSATIYVYNYSNKNYGTYTALIPGGIGTNNATRYIASGQGFFVQATTTSASLTFNETAKTTVQPNSLGSTLYLLMSKKGQAVAKPQLMRIKLAADSVNTDEIIVLFDSEAKNEYEPFYDSDRLNGIGNISTLASYGYGSKNMLAINRMNVIDSTTRIKLFVNVNNSAATDTISGSGFDSLDSRYDVYLLDHYKKDSLFFSRYKRYLFNIDKTDTTSYGANRFEIVFHKKSSLNYRLLGFQASPVKDGILLTWKTENEGNLCGFTLQRQDGSKEFIALTSLVSNGSGSYTYIDKFPLTGTNYYRLQQNDPFNVIRYSKTIAVGFNAPGIVNEAITLYPNPVNNEFYIKINKNAPDRVILRVTGIAGQIMFYREMDGNNIQQNVSSLLPGNYIVEISDKVTKKLIGIKKFNKE</sequence>
<dbReference type="SUPFAM" id="SSF49899">
    <property type="entry name" value="Concanavalin A-like lectins/glucanases"/>
    <property type="match status" value="2"/>
</dbReference>
<dbReference type="Pfam" id="PF01436">
    <property type="entry name" value="NHL"/>
    <property type="match status" value="1"/>
</dbReference>
<dbReference type="Pfam" id="PF19081">
    <property type="entry name" value="Ig_7"/>
    <property type="match status" value="1"/>
</dbReference>
<dbReference type="InterPro" id="IPR018765">
    <property type="entry name" value="DUF2341"/>
</dbReference>
<evidence type="ECO:0000313" key="9">
    <source>
        <dbReference type="Proteomes" id="UP001247620"/>
    </source>
</evidence>
<comment type="caution">
    <text evidence="8">The sequence shown here is derived from an EMBL/GenBank/DDBJ whole genome shotgun (WGS) entry which is preliminary data.</text>
</comment>
<dbReference type="PROSITE" id="PS50025">
    <property type="entry name" value="LAM_G_DOMAIN"/>
    <property type="match status" value="1"/>
</dbReference>
<feature type="domain" description="Laminin G" evidence="6">
    <location>
        <begin position="502"/>
        <end position="682"/>
    </location>
</feature>
<dbReference type="InterPro" id="IPR000601">
    <property type="entry name" value="PKD_dom"/>
</dbReference>
<dbReference type="SUPFAM" id="SSF101898">
    <property type="entry name" value="NHL repeat"/>
    <property type="match status" value="1"/>
</dbReference>
<evidence type="ECO:0008006" key="10">
    <source>
        <dbReference type="Google" id="ProtNLM"/>
    </source>
</evidence>
<keyword evidence="3" id="KW-1015">Disulfide bond</keyword>
<dbReference type="Gene3D" id="2.120.10.30">
    <property type="entry name" value="TolB, C-terminal domain"/>
    <property type="match status" value="1"/>
</dbReference>
<evidence type="ECO:0000256" key="3">
    <source>
        <dbReference type="ARBA" id="ARBA00023157"/>
    </source>
</evidence>
<dbReference type="InterPro" id="IPR015919">
    <property type="entry name" value="Cadherin-like_sf"/>
</dbReference>
<feature type="domain" description="PKD" evidence="7">
    <location>
        <begin position="750"/>
        <end position="831"/>
    </location>
</feature>
<dbReference type="SUPFAM" id="SSF49313">
    <property type="entry name" value="Cadherin-like"/>
    <property type="match status" value="1"/>
</dbReference>
<dbReference type="InterPro" id="IPR013783">
    <property type="entry name" value="Ig-like_fold"/>
</dbReference>
<dbReference type="InterPro" id="IPR026444">
    <property type="entry name" value="Secre_tail"/>
</dbReference>
<proteinExistence type="predicted"/>
<dbReference type="PANTHER" id="PTHR24104:SF25">
    <property type="entry name" value="PROTEIN LIN-41"/>
    <property type="match status" value="1"/>
</dbReference>
<dbReference type="Gene3D" id="2.60.40.10">
    <property type="entry name" value="Immunoglobulins"/>
    <property type="match status" value="3"/>
</dbReference>
<dbReference type="InterPro" id="IPR050952">
    <property type="entry name" value="TRIM-NHL_E3_ligases"/>
</dbReference>
<dbReference type="Pfam" id="PF18911">
    <property type="entry name" value="PKD_4"/>
    <property type="match status" value="1"/>
</dbReference>
<evidence type="ECO:0000313" key="8">
    <source>
        <dbReference type="EMBL" id="MDR6944763.1"/>
    </source>
</evidence>
<dbReference type="InterPro" id="IPR001791">
    <property type="entry name" value="Laminin_G"/>
</dbReference>
<dbReference type="Pfam" id="PF18962">
    <property type="entry name" value="Por_Secre_tail"/>
    <property type="match status" value="1"/>
</dbReference>
<name>A0ABU1TH66_9SPHI</name>
<gene>
    <name evidence="8" type="ORF">J2W55_004623</name>
</gene>
<dbReference type="CDD" id="cd05819">
    <property type="entry name" value="NHL"/>
    <property type="match status" value="1"/>
</dbReference>
<evidence type="ECO:0000256" key="1">
    <source>
        <dbReference type="ARBA" id="ARBA00022729"/>
    </source>
</evidence>
<dbReference type="Pfam" id="PF10102">
    <property type="entry name" value="DUF2341"/>
    <property type="match status" value="1"/>
</dbReference>
<dbReference type="InterPro" id="IPR013320">
    <property type="entry name" value="ConA-like_dom_sf"/>
</dbReference>
<dbReference type="RefSeq" id="WP_310101532.1">
    <property type="nucleotide sequence ID" value="NZ_JAVDUU010000004.1"/>
</dbReference>
<dbReference type="Pfam" id="PF13385">
    <property type="entry name" value="Laminin_G_3"/>
    <property type="match status" value="2"/>
</dbReference>
<evidence type="ECO:0000256" key="2">
    <source>
        <dbReference type="ARBA" id="ARBA00022737"/>
    </source>
</evidence>
<dbReference type="InterPro" id="IPR001258">
    <property type="entry name" value="NHL_repeat"/>
</dbReference>
<evidence type="ECO:0000256" key="4">
    <source>
        <dbReference type="PROSITE-ProRule" id="PRU00504"/>
    </source>
</evidence>
<dbReference type="SMART" id="SM00560">
    <property type="entry name" value="LamGL"/>
    <property type="match status" value="2"/>
</dbReference>
<dbReference type="InterPro" id="IPR011042">
    <property type="entry name" value="6-blade_b-propeller_TolB-like"/>
</dbReference>
<dbReference type="PROSITE" id="PS51125">
    <property type="entry name" value="NHL"/>
    <property type="match status" value="1"/>
</dbReference>
<dbReference type="CDD" id="cd00110">
    <property type="entry name" value="LamG"/>
    <property type="match status" value="1"/>
</dbReference>